<comment type="caution">
    <text evidence="2">Lacks conserved residue(s) required for the propagation of feature annotation.</text>
</comment>
<dbReference type="Proteomes" id="UP000677054">
    <property type="component" value="Unassembled WGS sequence"/>
</dbReference>
<dbReference type="OrthoDB" id="6344129at2759"/>
<organism evidence="6">
    <name type="scientific">Darwinula stevensoni</name>
    <dbReference type="NCBI Taxonomy" id="69355"/>
    <lineage>
        <taxon>Eukaryota</taxon>
        <taxon>Metazoa</taxon>
        <taxon>Ecdysozoa</taxon>
        <taxon>Arthropoda</taxon>
        <taxon>Crustacea</taxon>
        <taxon>Oligostraca</taxon>
        <taxon>Ostracoda</taxon>
        <taxon>Podocopa</taxon>
        <taxon>Podocopida</taxon>
        <taxon>Darwinulocopina</taxon>
        <taxon>Darwinuloidea</taxon>
        <taxon>Darwinulidae</taxon>
        <taxon>Darwinula</taxon>
    </lineage>
</organism>
<dbReference type="SMART" id="SM00042">
    <property type="entry name" value="CUB"/>
    <property type="match status" value="1"/>
</dbReference>
<dbReference type="SMART" id="SM00034">
    <property type="entry name" value="CLECT"/>
    <property type="match status" value="2"/>
</dbReference>
<dbReference type="CDD" id="cd00037">
    <property type="entry name" value="CLECT"/>
    <property type="match status" value="2"/>
</dbReference>
<feature type="chain" id="PRO_5036209010" description="C-type lectin" evidence="3">
    <location>
        <begin position="21"/>
        <end position="381"/>
    </location>
</feature>
<dbReference type="SUPFAM" id="SSF49854">
    <property type="entry name" value="Spermadhesin, CUB domain"/>
    <property type="match status" value="1"/>
</dbReference>
<dbReference type="Pfam" id="PF00431">
    <property type="entry name" value="CUB"/>
    <property type="match status" value="1"/>
</dbReference>
<feature type="domain" description="C-type lectin" evidence="5">
    <location>
        <begin position="140"/>
        <end position="256"/>
    </location>
</feature>
<keyword evidence="7" id="KW-1185">Reference proteome</keyword>
<dbReference type="InterPro" id="IPR050111">
    <property type="entry name" value="C-type_lectin/snaclec_domain"/>
</dbReference>
<feature type="domain" description="CUB" evidence="4">
    <location>
        <begin position="23"/>
        <end position="130"/>
    </location>
</feature>
<dbReference type="PROSITE" id="PS50041">
    <property type="entry name" value="C_TYPE_LECTIN_2"/>
    <property type="match status" value="2"/>
</dbReference>
<feature type="signal peptide" evidence="3">
    <location>
        <begin position="1"/>
        <end position="20"/>
    </location>
</feature>
<evidence type="ECO:0008006" key="8">
    <source>
        <dbReference type="Google" id="ProtNLM"/>
    </source>
</evidence>
<sequence length="381" mass="42480">MKCLPIFFSLLLAVFGGVSGEDCECSPLDGSGVIRSPGYPNEYPVNCSCLWTITADAPITLKFEEFFLDDNAGCHDEFLRITNFDWAAFCSEEAPETLETSETILTVIFKSDVNRSEKEDRKFSVSYHSTPPCDAGWTRFRDNCYLHITTDENDFSLNEAEARCQGMGAHVASVHSEEENQFIAHWIRRPVSYIGARAGPNFSSDRNDFHFLDGTATDFSNFNSGEVYLVNDNYFVLMVDKWINFPCDEERSFICANDDGSEITVRPSNSTFEAARSSCSSNGGDLMKISDQEHMSNVLRKFLESPKLDPATEFWIGLRRDESAGEWLWVQDGSAPTYSNWVSGRPADLSGHDCAAVVPSTWATVAFTAPAFTCKKLAVTP</sequence>
<dbReference type="InterPro" id="IPR035914">
    <property type="entry name" value="Sperma_CUB_dom_sf"/>
</dbReference>
<name>A0A7R8X4T8_9CRUS</name>
<keyword evidence="1" id="KW-1015">Disulfide bond</keyword>
<dbReference type="AlphaFoldDB" id="A0A7R8X4T8"/>
<dbReference type="EMBL" id="CAJPEV010000503">
    <property type="protein sequence ID" value="CAG0885914.1"/>
    <property type="molecule type" value="Genomic_DNA"/>
</dbReference>
<evidence type="ECO:0000256" key="1">
    <source>
        <dbReference type="ARBA" id="ARBA00023157"/>
    </source>
</evidence>
<feature type="domain" description="C-type lectin" evidence="5">
    <location>
        <begin position="271"/>
        <end position="362"/>
    </location>
</feature>
<protein>
    <recommendedName>
        <fullName evidence="8">C-type lectin</fullName>
    </recommendedName>
</protein>
<dbReference type="CDD" id="cd00041">
    <property type="entry name" value="CUB"/>
    <property type="match status" value="1"/>
</dbReference>
<dbReference type="SUPFAM" id="SSF56436">
    <property type="entry name" value="C-type lectin-like"/>
    <property type="match status" value="2"/>
</dbReference>
<dbReference type="PANTHER" id="PTHR22803">
    <property type="entry name" value="MANNOSE, PHOSPHOLIPASE, LECTIN RECEPTOR RELATED"/>
    <property type="match status" value="1"/>
</dbReference>
<dbReference type="PROSITE" id="PS01180">
    <property type="entry name" value="CUB"/>
    <property type="match status" value="1"/>
</dbReference>
<dbReference type="Gene3D" id="3.10.100.10">
    <property type="entry name" value="Mannose-Binding Protein A, subunit A"/>
    <property type="match status" value="2"/>
</dbReference>
<dbReference type="InterPro" id="IPR000859">
    <property type="entry name" value="CUB_dom"/>
</dbReference>
<dbReference type="InterPro" id="IPR016187">
    <property type="entry name" value="CTDL_fold"/>
</dbReference>
<dbReference type="Pfam" id="PF00059">
    <property type="entry name" value="Lectin_C"/>
    <property type="match status" value="2"/>
</dbReference>
<evidence type="ECO:0000259" key="4">
    <source>
        <dbReference type="PROSITE" id="PS01180"/>
    </source>
</evidence>
<evidence type="ECO:0000313" key="6">
    <source>
        <dbReference type="EMBL" id="CAD7243810.1"/>
    </source>
</evidence>
<accession>A0A7R8X4T8</accession>
<evidence type="ECO:0000256" key="3">
    <source>
        <dbReference type="SAM" id="SignalP"/>
    </source>
</evidence>
<dbReference type="InterPro" id="IPR016186">
    <property type="entry name" value="C-type_lectin-like/link_sf"/>
</dbReference>
<evidence type="ECO:0000313" key="7">
    <source>
        <dbReference type="Proteomes" id="UP000677054"/>
    </source>
</evidence>
<dbReference type="Gene3D" id="2.60.120.290">
    <property type="entry name" value="Spermadhesin, CUB domain"/>
    <property type="match status" value="1"/>
</dbReference>
<gene>
    <name evidence="6" type="ORF">DSTB1V02_LOCUS3722</name>
</gene>
<dbReference type="EMBL" id="LR900020">
    <property type="protein sequence ID" value="CAD7243810.1"/>
    <property type="molecule type" value="Genomic_DNA"/>
</dbReference>
<evidence type="ECO:0000256" key="2">
    <source>
        <dbReference type="PROSITE-ProRule" id="PRU00059"/>
    </source>
</evidence>
<reference evidence="6" key="1">
    <citation type="submission" date="2020-11" db="EMBL/GenBank/DDBJ databases">
        <authorList>
            <person name="Tran Van P."/>
        </authorList>
    </citation>
    <scope>NUCLEOTIDE SEQUENCE</scope>
</reference>
<evidence type="ECO:0000259" key="5">
    <source>
        <dbReference type="PROSITE" id="PS50041"/>
    </source>
</evidence>
<dbReference type="InterPro" id="IPR001304">
    <property type="entry name" value="C-type_lectin-like"/>
</dbReference>
<proteinExistence type="predicted"/>
<keyword evidence="3" id="KW-0732">Signal</keyword>